<proteinExistence type="predicted"/>
<dbReference type="EMBL" id="BMML01000058">
    <property type="protein sequence ID" value="GGN46864.1"/>
    <property type="molecule type" value="Genomic_DNA"/>
</dbReference>
<keyword evidence="2" id="KW-1185">Reference proteome</keyword>
<dbReference type="AlphaFoldDB" id="A0A918CXY1"/>
<accession>A0A918CXY1</accession>
<reference evidence="1" key="2">
    <citation type="submission" date="2020-09" db="EMBL/GenBank/DDBJ databases">
        <authorList>
            <person name="Sun Q."/>
            <person name="Zhou Y."/>
        </authorList>
    </citation>
    <scope>NUCLEOTIDE SEQUENCE</scope>
    <source>
        <strain evidence="1">CGMCC 4.7110</strain>
    </source>
</reference>
<organism evidence="1 2">
    <name type="scientific">Streptomyces fuscichromogenes</name>
    <dbReference type="NCBI Taxonomy" id="1324013"/>
    <lineage>
        <taxon>Bacteria</taxon>
        <taxon>Bacillati</taxon>
        <taxon>Actinomycetota</taxon>
        <taxon>Actinomycetes</taxon>
        <taxon>Kitasatosporales</taxon>
        <taxon>Streptomycetaceae</taxon>
        <taxon>Streptomyces</taxon>
    </lineage>
</organism>
<protein>
    <submittedName>
        <fullName evidence="1">Uncharacterized protein</fullName>
    </submittedName>
</protein>
<evidence type="ECO:0000313" key="1">
    <source>
        <dbReference type="EMBL" id="GGN46864.1"/>
    </source>
</evidence>
<gene>
    <name evidence="1" type="ORF">GCM10011578_100050</name>
</gene>
<name>A0A918CXY1_9ACTN</name>
<dbReference type="Proteomes" id="UP000653411">
    <property type="component" value="Unassembled WGS sequence"/>
</dbReference>
<sequence>MTTTSLTLPADGPAPVYDRTDPGRTGVALVTHHLNQLGIGEHWTQVGVQNGLRIVARKIPPGRGWCQALAVDEALWPAGADLCVQVDWHPDTDIPAAQEDEHWRTRVSAISAALQSAGFTVQAPGPHRTPANSPYMSLLVYRISPGRAPAPCPADGWNHVPVMPAYRWSDRRPSDRLDELLHASRLHGYSFRDLDPFLWPAFSTHVCRVQWDPPVRATQEDWVSAMVRLRHVLIASGYRIQQRWRPWDLTVDRGPSLVTYLGVGAR</sequence>
<reference evidence="1" key="1">
    <citation type="journal article" date="2014" name="Int. J. Syst. Evol. Microbiol.">
        <title>Complete genome sequence of Corynebacterium casei LMG S-19264T (=DSM 44701T), isolated from a smear-ripened cheese.</title>
        <authorList>
            <consortium name="US DOE Joint Genome Institute (JGI-PGF)"/>
            <person name="Walter F."/>
            <person name="Albersmeier A."/>
            <person name="Kalinowski J."/>
            <person name="Ruckert C."/>
        </authorList>
    </citation>
    <scope>NUCLEOTIDE SEQUENCE</scope>
    <source>
        <strain evidence="1">CGMCC 4.7110</strain>
    </source>
</reference>
<dbReference type="RefSeq" id="WP_189269669.1">
    <property type="nucleotide sequence ID" value="NZ_BMML01000058.1"/>
</dbReference>
<evidence type="ECO:0000313" key="2">
    <source>
        <dbReference type="Proteomes" id="UP000653411"/>
    </source>
</evidence>
<comment type="caution">
    <text evidence="1">The sequence shown here is derived from an EMBL/GenBank/DDBJ whole genome shotgun (WGS) entry which is preliminary data.</text>
</comment>